<keyword evidence="2" id="KW-0808">Transferase</keyword>
<dbReference type="Gene3D" id="3.40.630.30">
    <property type="match status" value="1"/>
</dbReference>
<dbReference type="STRING" id="588602.SAMN04487991_0995"/>
<dbReference type="CDD" id="cd04301">
    <property type="entry name" value="NAT_SF"/>
    <property type="match status" value="1"/>
</dbReference>
<gene>
    <name evidence="2" type="ORF">SAMN04487991_0995</name>
</gene>
<dbReference type="EMBL" id="FORH01000001">
    <property type="protein sequence ID" value="SFI83155.1"/>
    <property type="molecule type" value="Genomic_DNA"/>
</dbReference>
<evidence type="ECO:0000259" key="1">
    <source>
        <dbReference type="PROSITE" id="PS51186"/>
    </source>
</evidence>
<dbReference type="GO" id="GO:0016747">
    <property type="term" value="F:acyltransferase activity, transferring groups other than amino-acyl groups"/>
    <property type="evidence" value="ECO:0007669"/>
    <property type="project" value="InterPro"/>
</dbReference>
<accession>A0A1I3LFK1</accession>
<dbReference type="InterPro" id="IPR016181">
    <property type="entry name" value="Acyl_CoA_acyltransferase"/>
</dbReference>
<evidence type="ECO:0000313" key="2">
    <source>
        <dbReference type="EMBL" id="SFI83155.1"/>
    </source>
</evidence>
<dbReference type="InterPro" id="IPR000182">
    <property type="entry name" value="GNAT_dom"/>
</dbReference>
<dbReference type="PROSITE" id="PS51186">
    <property type="entry name" value="GNAT"/>
    <property type="match status" value="1"/>
</dbReference>
<dbReference type="Pfam" id="PF13302">
    <property type="entry name" value="Acetyltransf_3"/>
    <property type="match status" value="1"/>
</dbReference>
<proteinExistence type="predicted"/>
<evidence type="ECO:0000313" key="3">
    <source>
        <dbReference type="Proteomes" id="UP000199630"/>
    </source>
</evidence>
<keyword evidence="3" id="KW-1185">Reference proteome</keyword>
<sequence>MKMDMVKDLEAQAVIEQPVIETDRFVLRAPRRSDVGLLNMYASDKRVARNSRSLPHPMPPGATEAFVNRALKPEATEKVWILDGSDHGLSEVLGVISLKPLDRDQSEVAFWVAPSFWGTGLARAALRALVEANPTGAKTMFAEIFQDNQASARVVTAAGFEYIGDAETYSVSRGAHVPTWTYLRKL</sequence>
<dbReference type="Proteomes" id="UP000199630">
    <property type="component" value="Unassembled WGS sequence"/>
</dbReference>
<protein>
    <submittedName>
        <fullName evidence="2">Protein N-acetyltransferase, RimJ/RimL family</fullName>
    </submittedName>
</protein>
<name>A0A1I3LFK1_9RHOB</name>
<dbReference type="SUPFAM" id="SSF55729">
    <property type="entry name" value="Acyl-CoA N-acyltransferases (Nat)"/>
    <property type="match status" value="1"/>
</dbReference>
<dbReference type="PANTHER" id="PTHR43792:SF1">
    <property type="entry name" value="N-ACETYLTRANSFERASE DOMAIN-CONTAINING PROTEIN"/>
    <property type="match status" value="1"/>
</dbReference>
<reference evidence="3" key="1">
    <citation type="submission" date="2016-10" db="EMBL/GenBank/DDBJ databases">
        <authorList>
            <person name="Varghese N."/>
            <person name="Submissions S."/>
        </authorList>
    </citation>
    <scope>NUCLEOTIDE SEQUENCE [LARGE SCALE GENOMIC DNA]</scope>
    <source>
        <strain evidence="3">DSM 26471</strain>
    </source>
</reference>
<dbReference type="OrthoDB" id="9804153at2"/>
<dbReference type="AlphaFoldDB" id="A0A1I3LFK1"/>
<feature type="domain" description="N-acetyltransferase" evidence="1">
    <location>
        <begin position="35"/>
        <end position="184"/>
    </location>
</feature>
<dbReference type="InterPro" id="IPR051531">
    <property type="entry name" value="N-acetyltransferase"/>
</dbReference>
<organism evidence="2 3">
    <name type="scientific">Celeribacter neptunius</name>
    <dbReference type="NCBI Taxonomy" id="588602"/>
    <lineage>
        <taxon>Bacteria</taxon>
        <taxon>Pseudomonadati</taxon>
        <taxon>Pseudomonadota</taxon>
        <taxon>Alphaproteobacteria</taxon>
        <taxon>Rhodobacterales</taxon>
        <taxon>Roseobacteraceae</taxon>
        <taxon>Celeribacter</taxon>
    </lineage>
</organism>
<dbReference type="PANTHER" id="PTHR43792">
    <property type="entry name" value="GNAT FAMILY, PUTATIVE (AFU_ORTHOLOGUE AFUA_3G00765)-RELATED-RELATED"/>
    <property type="match status" value="1"/>
</dbReference>